<reference evidence="5 6" key="1">
    <citation type="submission" date="2020-04" db="EMBL/GenBank/DDBJ databases">
        <title>Gordonia sp. nov. TBRC 11910.</title>
        <authorList>
            <person name="Suriyachadkun C."/>
        </authorList>
    </citation>
    <scope>NUCLEOTIDE SEQUENCE [LARGE SCALE GENOMIC DNA]</scope>
    <source>
        <strain evidence="5 6">TBRC 11910</strain>
    </source>
</reference>
<dbReference type="InterPro" id="IPR018060">
    <property type="entry name" value="HTH_AraC"/>
</dbReference>
<dbReference type="InterPro" id="IPR046532">
    <property type="entry name" value="DUF6597"/>
</dbReference>
<dbReference type="PROSITE" id="PS01124">
    <property type="entry name" value="HTH_ARAC_FAMILY_2"/>
    <property type="match status" value="1"/>
</dbReference>
<evidence type="ECO:0000256" key="3">
    <source>
        <dbReference type="ARBA" id="ARBA00023163"/>
    </source>
</evidence>
<evidence type="ECO:0000313" key="6">
    <source>
        <dbReference type="Proteomes" id="UP000550729"/>
    </source>
</evidence>
<accession>A0A848KUV7</accession>
<keyword evidence="6" id="KW-1185">Reference proteome</keyword>
<dbReference type="GO" id="GO:0043565">
    <property type="term" value="F:sequence-specific DNA binding"/>
    <property type="evidence" value="ECO:0007669"/>
    <property type="project" value="InterPro"/>
</dbReference>
<protein>
    <submittedName>
        <fullName evidence="5">AraC family transcriptional regulator</fullName>
    </submittedName>
</protein>
<proteinExistence type="predicted"/>
<dbReference type="Gene3D" id="1.10.10.60">
    <property type="entry name" value="Homeodomain-like"/>
    <property type="match status" value="1"/>
</dbReference>
<keyword evidence="1" id="KW-0805">Transcription regulation</keyword>
<organism evidence="5 6">
    <name type="scientific">Gordonia asplenii</name>
    <dbReference type="NCBI Taxonomy" id="2725283"/>
    <lineage>
        <taxon>Bacteria</taxon>
        <taxon>Bacillati</taxon>
        <taxon>Actinomycetota</taxon>
        <taxon>Actinomycetes</taxon>
        <taxon>Mycobacteriales</taxon>
        <taxon>Gordoniaceae</taxon>
        <taxon>Gordonia</taxon>
    </lineage>
</organism>
<dbReference type="Pfam" id="PF12833">
    <property type="entry name" value="HTH_18"/>
    <property type="match status" value="1"/>
</dbReference>
<evidence type="ECO:0000313" key="5">
    <source>
        <dbReference type="EMBL" id="NMO02052.1"/>
    </source>
</evidence>
<dbReference type="RefSeq" id="WP_170194555.1">
    <property type="nucleotide sequence ID" value="NZ_JABBNB010000011.1"/>
</dbReference>
<keyword evidence="2" id="KW-0238">DNA-binding</keyword>
<dbReference type="PANTHER" id="PTHR46796">
    <property type="entry name" value="HTH-TYPE TRANSCRIPTIONAL ACTIVATOR RHAS-RELATED"/>
    <property type="match status" value="1"/>
</dbReference>
<dbReference type="Proteomes" id="UP000550729">
    <property type="component" value="Unassembled WGS sequence"/>
</dbReference>
<dbReference type="InterPro" id="IPR050204">
    <property type="entry name" value="AraC_XylS_family_regulators"/>
</dbReference>
<dbReference type="SMART" id="SM00342">
    <property type="entry name" value="HTH_ARAC"/>
    <property type="match status" value="1"/>
</dbReference>
<dbReference type="AlphaFoldDB" id="A0A848KUV7"/>
<feature type="domain" description="HTH araC/xylS-type" evidence="4">
    <location>
        <begin position="128"/>
        <end position="228"/>
    </location>
</feature>
<dbReference type="SUPFAM" id="SSF46689">
    <property type="entry name" value="Homeodomain-like"/>
    <property type="match status" value="1"/>
</dbReference>
<evidence type="ECO:0000256" key="1">
    <source>
        <dbReference type="ARBA" id="ARBA00023015"/>
    </source>
</evidence>
<dbReference type="InterPro" id="IPR009057">
    <property type="entry name" value="Homeodomain-like_sf"/>
</dbReference>
<dbReference type="EMBL" id="JABBNB010000011">
    <property type="protein sequence ID" value="NMO02052.1"/>
    <property type="molecule type" value="Genomic_DNA"/>
</dbReference>
<gene>
    <name evidence="5" type="ORF">HH308_12595</name>
</gene>
<dbReference type="Pfam" id="PF20240">
    <property type="entry name" value="DUF6597"/>
    <property type="match status" value="1"/>
</dbReference>
<dbReference type="GO" id="GO:0003700">
    <property type="term" value="F:DNA-binding transcription factor activity"/>
    <property type="evidence" value="ECO:0007669"/>
    <property type="project" value="InterPro"/>
</dbReference>
<name>A0A848KUV7_9ACTN</name>
<evidence type="ECO:0000259" key="4">
    <source>
        <dbReference type="PROSITE" id="PS01124"/>
    </source>
</evidence>
<keyword evidence="3" id="KW-0804">Transcription</keyword>
<evidence type="ECO:0000256" key="2">
    <source>
        <dbReference type="ARBA" id="ARBA00023125"/>
    </source>
</evidence>
<comment type="caution">
    <text evidence="5">The sequence shown here is derived from an EMBL/GenBank/DDBJ whole genome shotgun (WGS) entry which is preliminary data.</text>
</comment>
<sequence length="230" mass="24859">MTISAYRERRAGRVPGVLWCSTHAGGAATILPDGCMDIIWTGESLMVAGPDTVAASYLSAGPHRMVGLRFDPGVAPSVLGERADALRDSRIDLSAVWGDRRTRSWLDRMSLSDDPAGALVDMCAEALADVPEWVTPTVAMLRDGVDVADAARAAGMSPRTFQRQVNQRIGYGPKVFQRISRLTDALPDLRAGLSLSDVAHRRGYADYPHMHREFKALTGESPADLRGTSP</sequence>